<dbReference type="GO" id="GO:1903805">
    <property type="term" value="P:L-valine import across plasma membrane"/>
    <property type="evidence" value="ECO:0007669"/>
    <property type="project" value="TreeGrafter"/>
</dbReference>
<evidence type="ECO:0000256" key="9">
    <source>
        <dbReference type="SAM" id="Phobius"/>
    </source>
</evidence>
<evidence type="ECO:0000259" key="10">
    <source>
        <dbReference type="PROSITE" id="PS50893"/>
    </source>
</evidence>
<dbReference type="InterPro" id="IPR003439">
    <property type="entry name" value="ABC_transporter-like_ATP-bd"/>
</dbReference>
<keyword evidence="5" id="KW-0547">Nucleotide-binding</keyword>
<dbReference type="GO" id="GO:0015192">
    <property type="term" value="F:L-phenylalanine transmembrane transporter activity"/>
    <property type="evidence" value="ECO:0007669"/>
    <property type="project" value="TreeGrafter"/>
</dbReference>
<dbReference type="GO" id="GO:0015808">
    <property type="term" value="P:L-alanine transport"/>
    <property type="evidence" value="ECO:0007669"/>
    <property type="project" value="TreeGrafter"/>
</dbReference>
<keyword evidence="3" id="KW-1003">Cell membrane</keyword>
<evidence type="ECO:0000256" key="4">
    <source>
        <dbReference type="ARBA" id="ARBA00022692"/>
    </source>
</evidence>
<dbReference type="Gene3D" id="3.40.50.300">
    <property type="entry name" value="P-loop containing nucleotide triphosphate hydrolases"/>
    <property type="match status" value="1"/>
</dbReference>
<dbReference type="GO" id="GO:0005886">
    <property type="term" value="C:plasma membrane"/>
    <property type="evidence" value="ECO:0007669"/>
    <property type="project" value="UniProtKB-SubCell"/>
</dbReference>
<dbReference type="Pfam" id="PF00005">
    <property type="entry name" value="ABC_tran"/>
    <property type="match status" value="1"/>
</dbReference>
<feature type="transmembrane region" description="Helical" evidence="9">
    <location>
        <begin position="219"/>
        <end position="243"/>
    </location>
</feature>
<evidence type="ECO:0000256" key="2">
    <source>
        <dbReference type="ARBA" id="ARBA00022448"/>
    </source>
</evidence>
<protein>
    <submittedName>
        <fullName evidence="11">Amino acid/amide ABC transporter membrane protein 2, HAAT family (TC 3.A.1.4.-)/amino acid/amide ABC transporter ATP-binding protein 1, HAAT family (TC 3.A.1.4.-)</fullName>
    </submittedName>
</protein>
<keyword evidence="6 11" id="KW-0067">ATP-binding</keyword>
<evidence type="ECO:0000256" key="7">
    <source>
        <dbReference type="ARBA" id="ARBA00022989"/>
    </source>
</evidence>
<dbReference type="GO" id="GO:1903806">
    <property type="term" value="P:L-isoleucine import across plasma membrane"/>
    <property type="evidence" value="ECO:0007669"/>
    <property type="project" value="TreeGrafter"/>
</dbReference>
<dbReference type="EMBL" id="FNES01000025">
    <property type="protein sequence ID" value="SDK72527.1"/>
    <property type="molecule type" value="Genomic_DNA"/>
</dbReference>
<dbReference type="AlphaFoldDB" id="A0A1G9E8T9"/>
<feature type="transmembrane region" description="Helical" evidence="9">
    <location>
        <begin position="36"/>
        <end position="55"/>
    </location>
</feature>
<feature type="transmembrane region" description="Helical" evidence="9">
    <location>
        <begin position="292"/>
        <end position="314"/>
    </location>
</feature>
<dbReference type="Proteomes" id="UP000198525">
    <property type="component" value="Unassembled WGS sequence"/>
</dbReference>
<dbReference type="CDD" id="cd06581">
    <property type="entry name" value="TM_PBP1_LivM_like"/>
    <property type="match status" value="1"/>
</dbReference>
<reference evidence="11 12" key="1">
    <citation type="submission" date="2016-10" db="EMBL/GenBank/DDBJ databases">
        <authorList>
            <person name="de Groot N.N."/>
        </authorList>
    </citation>
    <scope>NUCLEOTIDE SEQUENCE [LARGE SCALE GENOMIC DNA]</scope>
    <source>
        <strain evidence="11 12">CGMCC 1.6133</strain>
    </source>
</reference>
<dbReference type="Pfam" id="PF02653">
    <property type="entry name" value="BPD_transp_2"/>
    <property type="match status" value="1"/>
</dbReference>
<dbReference type="GO" id="GO:0005304">
    <property type="term" value="F:L-valine transmembrane transporter activity"/>
    <property type="evidence" value="ECO:0007669"/>
    <property type="project" value="TreeGrafter"/>
</dbReference>
<dbReference type="STRING" id="376427.SAMN04487954_12514"/>
<dbReference type="SUPFAM" id="SSF52540">
    <property type="entry name" value="P-loop containing nucleoside triphosphate hydrolases"/>
    <property type="match status" value="1"/>
</dbReference>
<keyword evidence="2" id="KW-0813">Transport</keyword>
<keyword evidence="4 9" id="KW-0812">Transmembrane</keyword>
<dbReference type="InterPro" id="IPR027417">
    <property type="entry name" value="P-loop_NTPase"/>
</dbReference>
<dbReference type="GO" id="GO:0042941">
    <property type="term" value="P:D-alanine transmembrane transport"/>
    <property type="evidence" value="ECO:0007669"/>
    <property type="project" value="TreeGrafter"/>
</dbReference>
<name>A0A1G9E8T9_9GAMM</name>
<dbReference type="RefSeq" id="WP_089689119.1">
    <property type="nucleotide sequence ID" value="NZ_FNES01000025.1"/>
</dbReference>
<dbReference type="PROSITE" id="PS50893">
    <property type="entry name" value="ABC_TRANSPORTER_2"/>
    <property type="match status" value="1"/>
</dbReference>
<sequence>MNPLHMLGKAISSPWLVGGLCVAAAAGASFVDQGTVQMWCFLIVNIMLAQSINVLTGIAGQISLGHAGFLAIGSYASAILLKDYGLPFPLAIAASALISAAVGYVLAIPSGRVREFYLAMMSLAFGLIVYELVREWRGMTGGVMGMRGIPSPGLGTLELFGWRISPEWYFRIMLISLIGLMLMLRNFVKSHFGRAFYAIHVSEIAAGSLGISQGGTKRFAYALSGGIAGLAAGFYAFMVGYITPESFTLMRSVEILVMAVVGGLGSLVGQVLGASLFTYLPQQLQAFSDYQYIVYGLILVFSFTLLPRGLAGLLGTHTRYSKHDQLCGQVPDLDTVLSQRSGGGQALVEVRDVVMNFSGLRALDGVSLTVRRGTVTGLVGPNGSGKSTLVNVISGIYTPTAGGVRFKDEEIAGWPAHRVARAGVTRTFQDPRNVPSFSVRENILMGAHRLYAHGAFAASVNSAAARREEGRFLARTAALMEAAGLSAYADDPVGDLPYGIQRLVEVARALASDPELLLLDEPAAGLSDTEAERLMALVRMARDHGVGVMLIDHHMDFLEELVDEVVAFDAGQEIYRGDMAGMRDDPTVIEAYLGKEETSHA</sequence>
<evidence type="ECO:0000256" key="3">
    <source>
        <dbReference type="ARBA" id="ARBA00022475"/>
    </source>
</evidence>
<evidence type="ECO:0000313" key="12">
    <source>
        <dbReference type="Proteomes" id="UP000198525"/>
    </source>
</evidence>
<dbReference type="GO" id="GO:0015188">
    <property type="term" value="F:L-isoleucine transmembrane transporter activity"/>
    <property type="evidence" value="ECO:0007669"/>
    <property type="project" value="TreeGrafter"/>
</dbReference>
<dbReference type="InterPro" id="IPR043428">
    <property type="entry name" value="LivM-like"/>
</dbReference>
<feature type="transmembrane region" description="Helical" evidence="9">
    <location>
        <begin position="255"/>
        <end position="280"/>
    </location>
</feature>
<dbReference type="SMART" id="SM00382">
    <property type="entry name" value="AAA"/>
    <property type="match status" value="1"/>
</dbReference>
<gene>
    <name evidence="11" type="ORF">SAMN04487954_12514</name>
</gene>
<accession>A0A1G9E8T9</accession>
<dbReference type="OrthoDB" id="9805514at2"/>
<evidence type="ECO:0000256" key="6">
    <source>
        <dbReference type="ARBA" id="ARBA00022840"/>
    </source>
</evidence>
<feature type="transmembrane region" description="Helical" evidence="9">
    <location>
        <begin position="87"/>
        <end position="109"/>
    </location>
</feature>
<keyword evidence="7 9" id="KW-1133">Transmembrane helix</keyword>
<comment type="subcellular location">
    <subcellularLocation>
        <location evidence="1">Cell inner membrane</location>
        <topology evidence="1">Multi-pass membrane protein</topology>
    </subcellularLocation>
</comment>
<dbReference type="GO" id="GO:0005524">
    <property type="term" value="F:ATP binding"/>
    <property type="evidence" value="ECO:0007669"/>
    <property type="project" value="UniProtKB-KW"/>
</dbReference>
<keyword evidence="8 9" id="KW-0472">Membrane</keyword>
<feature type="domain" description="ABC transporter" evidence="10">
    <location>
        <begin position="348"/>
        <end position="595"/>
    </location>
</feature>
<evidence type="ECO:0000313" key="11">
    <source>
        <dbReference type="EMBL" id="SDK72527.1"/>
    </source>
</evidence>
<dbReference type="InterPro" id="IPR003593">
    <property type="entry name" value="AAA+_ATPase"/>
</dbReference>
<dbReference type="PANTHER" id="PTHR45772:SF7">
    <property type="entry name" value="AMINO ACID ABC TRANSPORTER ATP-BINDING PROTEIN"/>
    <property type="match status" value="1"/>
</dbReference>
<dbReference type="InterPro" id="IPR051120">
    <property type="entry name" value="ABC_AA/LPS_Transport"/>
</dbReference>
<dbReference type="CDD" id="cd03219">
    <property type="entry name" value="ABC_Mj1267_LivG_branched"/>
    <property type="match status" value="1"/>
</dbReference>
<keyword evidence="12" id="KW-1185">Reference proteome</keyword>
<proteinExistence type="predicted"/>
<evidence type="ECO:0000256" key="1">
    <source>
        <dbReference type="ARBA" id="ARBA00004429"/>
    </source>
</evidence>
<feature type="transmembrane region" description="Helical" evidence="9">
    <location>
        <begin position="116"/>
        <end position="133"/>
    </location>
</feature>
<dbReference type="InterPro" id="IPR001851">
    <property type="entry name" value="ABC_transp_permease"/>
</dbReference>
<evidence type="ECO:0000256" key="5">
    <source>
        <dbReference type="ARBA" id="ARBA00022741"/>
    </source>
</evidence>
<feature type="transmembrane region" description="Helical" evidence="9">
    <location>
        <begin position="168"/>
        <end position="188"/>
    </location>
</feature>
<dbReference type="GO" id="GO:0016887">
    <property type="term" value="F:ATP hydrolysis activity"/>
    <property type="evidence" value="ECO:0007669"/>
    <property type="project" value="InterPro"/>
</dbReference>
<organism evidence="11 12">
    <name type="scientific">Billgrantia gudaonensis</name>
    <dbReference type="NCBI Taxonomy" id="376427"/>
    <lineage>
        <taxon>Bacteria</taxon>
        <taxon>Pseudomonadati</taxon>
        <taxon>Pseudomonadota</taxon>
        <taxon>Gammaproteobacteria</taxon>
        <taxon>Oceanospirillales</taxon>
        <taxon>Halomonadaceae</taxon>
        <taxon>Billgrantia</taxon>
    </lineage>
</organism>
<evidence type="ECO:0000256" key="8">
    <source>
        <dbReference type="ARBA" id="ARBA00023136"/>
    </source>
</evidence>
<dbReference type="PANTHER" id="PTHR45772">
    <property type="entry name" value="CONSERVED COMPONENT OF ABC TRANSPORTER FOR NATURAL AMINO ACIDS-RELATED"/>
    <property type="match status" value="1"/>
</dbReference>